<protein>
    <submittedName>
        <fullName evidence="1">Uncharacterized protein</fullName>
    </submittedName>
</protein>
<gene>
    <name evidence="1" type="ORF">CLUP02_04336</name>
</gene>
<name>A0A9Q8SLX3_9PEZI</name>
<dbReference type="Proteomes" id="UP000830671">
    <property type="component" value="Chromosome 2"/>
</dbReference>
<dbReference type="RefSeq" id="XP_049140492.1">
    <property type="nucleotide sequence ID" value="XM_049283349.1"/>
</dbReference>
<dbReference type="KEGG" id="clup:CLUP02_04336"/>
<dbReference type="EMBL" id="CP019474">
    <property type="protein sequence ID" value="UQC78857.1"/>
    <property type="molecule type" value="Genomic_DNA"/>
</dbReference>
<dbReference type="GeneID" id="73338359"/>
<evidence type="ECO:0000313" key="2">
    <source>
        <dbReference type="Proteomes" id="UP000830671"/>
    </source>
</evidence>
<keyword evidence="2" id="KW-1185">Reference proteome</keyword>
<sequence length="188" mass="20650">MQHSHGLPGPSLHTLIECPVASRCQTTISVTCQIESSCGYEQERDGLNQQPRGTETTFASFSRAPQLHTLIQDVVSIFPQRFCFPVPALIQHSVLASGRFLAAVSSRHGFVGRFFAVRTSQETRQPDGSWVRPADLLLPGSRFTCTVEWTIQALSPASHGSHPVALFNREEQGRCWVSRGSSDNASTL</sequence>
<reference evidence="1" key="1">
    <citation type="journal article" date="2021" name="Mol. Plant Microbe Interact.">
        <title>Complete Genome Sequence of the Plant-Pathogenic Fungus Colletotrichum lupini.</title>
        <authorList>
            <person name="Baroncelli R."/>
            <person name="Pensec F."/>
            <person name="Da Lio D."/>
            <person name="Boufleur T."/>
            <person name="Vicente I."/>
            <person name="Sarrocco S."/>
            <person name="Picot A."/>
            <person name="Baraldi E."/>
            <person name="Sukno S."/>
            <person name="Thon M."/>
            <person name="Le Floch G."/>
        </authorList>
    </citation>
    <scope>NUCLEOTIDE SEQUENCE</scope>
    <source>
        <strain evidence="1">IMI 504893</strain>
    </source>
</reference>
<accession>A0A9Q8SLX3</accession>
<dbReference type="AlphaFoldDB" id="A0A9Q8SLX3"/>
<evidence type="ECO:0000313" key="1">
    <source>
        <dbReference type="EMBL" id="UQC78857.1"/>
    </source>
</evidence>
<organism evidence="1 2">
    <name type="scientific">Colletotrichum lupini</name>
    <dbReference type="NCBI Taxonomy" id="145971"/>
    <lineage>
        <taxon>Eukaryota</taxon>
        <taxon>Fungi</taxon>
        <taxon>Dikarya</taxon>
        <taxon>Ascomycota</taxon>
        <taxon>Pezizomycotina</taxon>
        <taxon>Sordariomycetes</taxon>
        <taxon>Hypocreomycetidae</taxon>
        <taxon>Glomerellales</taxon>
        <taxon>Glomerellaceae</taxon>
        <taxon>Colletotrichum</taxon>
        <taxon>Colletotrichum acutatum species complex</taxon>
    </lineage>
</organism>
<proteinExistence type="predicted"/>